<dbReference type="EMBL" id="WEHX01000093">
    <property type="protein sequence ID" value="KAB7654912.1"/>
    <property type="molecule type" value="Genomic_DNA"/>
</dbReference>
<comment type="caution">
    <text evidence="10">The sequence shown here is derived from an EMBL/GenBank/DDBJ whole genome shotgun (WGS) entry which is preliminary data.</text>
</comment>
<dbReference type="InterPro" id="IPR036286">
    <property type="entry name" value="LexA/Signal_pep-like_sf"/>
</dbReference>
<dbReference type="GO" id="GO:0006281">
    <property type="term" value="P:DNA repair"/>
    <property type="evidence" value="ECO:0007669"/>
    <property type="project" value="UniProtKB-KW"/>
</dbReference>
<keyword evidence="4 7" id="KW-0068">Autocatalytic cleavage</keyword>
<gene>
    <name evidence="10" type="ORF">GBM95_09960</name>
</gene>
<dbReference type="AlphaFoldDB" id="A0A6I1ELX8"/>
<name>A0A6I1ELX8_9BURK</name>
<keyword evidence="5" id="KW-0234">DNA repair</keyword>
<dbReference type="PRINTS" id="PR00726">
    <property type="entry name" value="LEXASERPTASE"/>
</dbReference>
<accession>A0A6I1ELX8</accession>
<organism evidence="10 11">
    <name type="scientific">Sutterella seckii</name>
    <dbReference type="NCBI Taxonomy" id="1944635"/>
    <lineage>
        <taxon>Bacteria</taxon>
        <taxon>Pseudomonadati</taxon>
        <taxon>Pseudomonadota</taxon>
        <taxon>Betaproteobacteria</taxon>
        <taxon>Burkholderiales</taxon>
        <taxon>Sutterellaceae</taxon>
        <taxon>Sutterella</taxon>
    </lineage>
</organism>
<dbReference type="InterPro" id="IPR050077">
    <property type="entry name" value="LexA_repressor"/>
</dbReference>
<dbReference type="GO" id="GO:0009432">
    <property type="term" value="P:SOS response"/>
    <property type="evidence" value="ECO:0007669"/>
    <property type="project" value="UniProtKB-KW"/>
</dbReference>
<feature type="domain" description="Peptidase S24/S26A/S26B/S26C" evidence="9">
    <location>
        <begin position="95"/>
        <end position="208"/>
    </location>
</feature>
<comment type="similarity">
    <text evidence="1 7">Belongs to the peptidase S24 family.</text>
</comment>
<evidence type="ECO:0000256" key="1">
    <source>
        <dbReference type="ARBA" id="ARBA00007484"/>
    </source>
</evidence>
<evidence type="ECO:0000256" key="2">
    <source>
        <dbReference type="ARBA" id="ARBA00022763"/>
    </source>
</evidence>
<feature type="compositionally biased region" description="Basic and acidic residues" evidence="8">
    <location>
        <begin position="1"/>
        <end position="12"/>
    </location>
</feature>
<feature type="region of interest" description="Disordered" evidence="8">
    <location>
        <begin position="1"/>
        <end position="27"/>
    </location>
</feature>
<dbReference type="SUPFAM" id="SSF51306">
    <property type="entry name" value="LexA/Signal peptidase"/>
    <property type="match status" value="1"/>
</dbReference>
<dbReference type="CDD" id="cd06529">
    <property type="entry name" value="S24_LexA-like"/>
    <property type="match status" value="1"/>
</dbReference>
<dbReference type="Proteomes" id="UP000430564">
    <property type="component" value="Unassembled WGS sequence"/>
</dbReference>
<evidence type="ECO:0000259" key="9">
    <source>
        <dbReference type="Pfam" id="PF00717"/>
    </source>
</evidence>
<dbReference type="InterPro" id="IPR039418">
    <property type="entry name" value="LexA-like"/>
</dbReference>
<evidence type="ECO:0000313" key="11">
    <source>
        <dbReference type="Proteomes" id="UP000430564"/>
    </source>
</evidence>
<dbReference type="PANTHER" id="PTHR33516">
    <property type="entry name" value="LEXA REPRESSOR"/>
    <property type="match status" value="1"/>
</dbReference>
<dbReference type="Pfam" id="PF00717">
    <property type="entry name" value="Peptidase_S24"/>
    <property type="match status" value="1"/>
</dbReference>
<dbReference type="OrthoDB" id="9802364at2"/>
<dbReference type="RefSeq" id="WP_152158957.1">
    <property type="nucleotide sequence ID" value="NZ_WEHX01000093.1"/>
</dbReference>
<evidence type="ECO:0000256" key="5">
    <source>
        <dbReference type="ARBA" id="ARBA00023204"/>
    </source>
</evidence>
<dbReference type="Gene3D" id="2.10.109.10">
    <property type="entry name" value="Umud Fragment, subunit A"/>
    <property type="match status" value="1"/>
</dbReference>
<dbReference type="InterPro" id="IPR015927">
    <property type="entry name" value="Peptidase_S24_S26A/B/C"/>
</dbReference>
<evidence type="ECO:0000256" key="8">
    <source>
        <dbReference type="SAM" id="MobiDB-lite"/>
    </source>
</evidence>
<dbReference type="GO" id="GO:0016787">
    <property type="term" value="F:hydrolase activity"/>
    <property type="evidence" value="ECO:0007669"/>
    <property type="project" value="UniProtKB-KW"/>
</dbReference>
<evidence type="ECO:0000256" key="4">
    <source>
        <dbReference type="ARBA" id="ARBA00022813"/>
    </source>
</evidence>
<keyword evidence="2" id="KW-0227">DNA damage</keyword>
<dbReference type="GO" id="GO:0003677">
    <property type="term" value="F:DNA binding"/>
    <property type="evidence" value="ECO:0007669"/>
    <property type="project" value="InterPro"/>
</dbReference>
<evidence type="ECO:0000256" key="3">
    <source>
        <dbReference type="ARBA" id="ARBA00022801"/>
    </source>
</evidence>
<keyword evidence="6" id="KW-0742">SOS response</keyword>
<keyword evidence="3 7" id="KW-0378">Hydrolase</keyword>
<protein>
    <submittedName>
        <fullName evidence="10">Peptidase S24</fullName>
    </submittedName>
</protein>
<reference evidence="10 11" key="1">
    <citation type="submission" date="2019-10" db="EMBL/GenBank/DDBJ databases">
        <title>Genome diversity of Sutterella seckii.</title>
        <authorList>
            <person name="Chaplin A.V."/>
            <person name="Sokolova S.R."/>
            <person name="Mosin K.A."/>
            <person name="Ivanova E.L."/>
            <person name="Kochetkova T.O."/>
            <person name="Goltsov A.Y."/>
            <person name="Trofimov D.Y."/>
            <person name="Efimov B.A."/>
        </authorList>
    </citation>
    <scope>NUCLEOTIDE SEQUENCE [LARGE SCALE GENOMIC DNA]</scope>
    <source>
        <strain evidence="10 11">ASD393</strain>
    </source>
</reference>
<dbReference type="InterPro" id="IPR006197">
    <property type="entry name" value="Peptidase_S24_LexA"/>
</dbReference>
<dbReference type="PANTHER" id="PTHR33516:SF2">
    <property type="entry name" value="LEXA REPRESSOR-RELATED"/>
    <property type="match status" value="1"/>
</dbReference>
<proteinExistence type="inferred from homology"/>
<dbReference type="GO" id="GO:0006355">
    <property type="term" value="P:regulation of DNA-templated transcription"/>
    <property type="evidence" value="ECO:0007669"/>
    <property type="project" value="InterPro"/>
</dbReference>
<evidence type="ECO:0000313" key="10">
    <source>
        <dbReference type="EMBL" id="KAB7654912.1"/>
    </source>
</evidence>
<evidence type="ECO:0000256" key="6">
    <source>
        <dbReference type="ARBA" id="ARBA00023236"/>
    </source>
</evidence>
<sequence>MTEKKPASEKAPIKRQPGRPRKAEDEVQGRFLTMRVNEALMQAVKDRGGSRWAREALIDALQRSGGVLSPGIKPETIQVPKEKSSECTIPKLDMRAACGFPAPASEVETEETDLYDLLVPKPGKTILVEASGDSMVDAGIFEGDLLIVEVSSEARSGQIVLVCYDGNFLVKRLKVIDGRPELRSENSAVRYPVLRPRTTEQFVIEGIVRHVIRSYR</sequence>
<evidence type="ECO:0000256" key="7">
    <source>
        <dbReference type="RuleBase" id="RU003991"/>
    </source>
</evidence>